<keyword evidence="3" id="KW-1185">Reference proteome</keyword>
<evidence type="ECO:0000313" key="2">
    <source>
        <dbReference type="EMBL" id="KAL1406760.1"/>
    </source>
</evidence>
<gene>
    <name evidence="2" type="ORF">Q8F55_006164</name>
</gene>
<reference evidence="2 3" key="1">
    <citation type="submission" date="2023-08" db="EMBL/GenBank/DDBJ databases">
        <title>Annotated Genome Sequence of Vanrija albida AlHP1.</title>
        <authorList>
            <person name="Herzog R."/>
        </authorList>
    </citation>
    <scope>NUCLEOTIDE SEQUENCE [LARGE SCALE GENOMIC DNA]</scope>
    <source>
        <strain evidence="2 3">AlHP1</strain>
    </source>
</reference>
<feature type="compositionally biased region" description="Basic and acidic residues" evidence="1">
    <location>
        <begin position="142"/>
        <end position="168"/>
    </location>
</feature>
<comment type="caution">
    <text evidence="2">The sequence shown here is derived from an EMBL/GenBank/DDBJ whole genome shotgun (WGS) entry which is preliminary data.</text>
</comment>
<dbReference type="EMBL" id="JBBXJM010000005">
    <property type="protein sequence ID" value="KAL1406760.1"/>
    <property type="molecule type" value="Genomic_DNA"/>
</dbReference>
<feature type="compositionally biased region" description="Basic and acidic residues" evidence="1">
    <location>
        <begin position="199"/>
        <end position="209"/>
    </location>
</feature>
<feature type="region of interest" description="Disordered" evidence="1">
    <location>
        <begin position="135"/>
        <end position="218"/>
    </location>
</feature>
<sequence length="218" mass="24045">MTNSSNTLRAKYARHEKLMAKEVAPWLPPAGHVEAKKRMAKHWGGQPWPPHRPAWVAPSPGPCEPRWWISCANGGPECRCQRCLSNPFYDLCEQCGTYTCRSEVVEPAGLPRRVHDALGKRFSVIGELCTALGGAGDIEAGPSDRQEKKFGKPKDRVESYRVAEGRCPDEDDGASTIAPSYHSQEEAGGGPSSAPPSYRPRETNDDREPCVPPPSYYR</sequence>
<evidence type="ECO:0008006" key="4">
    <source>
        <dbReference type="Google" id="ProtNLM"/>
    </source>
</evidence>
<accession>A0ABR3PWJ1</accession>
<name>A0ABR3PWJ1_9TREE</name>
<organism evidence="2 3">
    <name type="scientific">Vanrija albida</name>
    <dbReference type="NCBI Taxonomy" id="181172"/>
    <lineage>
        <taxon>Eukaryota</taxon>
        <taxon>Fungi</taxon>
        <taxon>Dikarya</taxon>
        <taxon>Basidiomycota</taxon>
        <taxon>Agaricomycotina</taxon>
        <taxon>Tremellomycetes</taxon>
        <taxon>Trichosporonales</taxon>
        <taxon>Trichosporonaceae</taxon>
        <taxon>Vanrija</taxon>
    </lineage>
</organism>
<evidence type="ECO:0000313" key="3">
    <source>
        <dbReference type="Proteomes" id="UP001565368"/>
    </source>
</evidence>
<protein>
    <recommendedName>
        <fullName evidence="4">RanBP2-type domain-containing protein</fullName>
    </recommendedName>
</protein>
<dbReference type="Proteomes" id="UP001565368">
    <property type="component" value="Unassembled WGS sequence"/>
</dbReference>
<dbReference type="GeneID" id="95987207"/>
<evidence type="ECO:0000256" key="1">
    <source>
        <dbReference type="SAM" id="MobiDB-lite"/>
    </source>
</evidence>
<dbReference type="RefSeq" id="XP_069206704.1">
    <property type="nucleotide sequence ID" value="XM_069354633.1"/>
</dbReference>
<proteinExistence type="predicted"/>